<dbReference type="EMBL" id="JAFIDN010000001">
    <property type="protein sequence ID" value="MBP3191386.1"/>
    <property type="molecule type" value="Genomic_DNA"/>
</dbReference>
<proteinExistence type="predicted"/>
<evidence type="ECO:0000259" key="1">
    <source>
        <dbReference type="Pfam" id="PF20068"/>
    </source>
</evidence>
<comment type="caution">
    <text evidence="2">The sequence shown here is derived from an EMBL/GenBank/DDBJ whole genome shotgun (WGS) entry which is preliminary data.</text>
</comment>
<feature type="domain" description="Amphi-Trp" evidence="1">
    <location>
        <begin position="1"/>
        <end position="86"/>
    </location>
</feature>
<keyword evidence="3" id="KW-1185">Reference proteome</keyword>
<dbReference type="Proteomes" id="UP000673975">
    <property type="component" value="Unassembled WGS sequence"/>
</dbReference>
<accession>A0A8J7UUF4</accession>
<dbReference type="InterPro" id="IPR027598">
    <property type="entry name" value="Amphi-Trp_dom"/>
</dbReference>
<dbReference type="Pfam" id="PF20068">
    <property type="entry name" value="Amphi-Trp"/>
    <property type="match status" value="1"/>
</dbReference>
<dbReference type="NCBIfam" id="TIGR04354">
    <property type="entry name" value="amphi-Trp"/>
    <property type="match status" value="1"/>
</dbReference>
<dbReference type="AlphaFoldDB" id="A0A8J7UUF4"/>
<organism evidence="2 3">
    <name type="scientific">Natronogracilivirga saccharolytica</name>
    <dbReference type="NCBI Taxonomy" id="2812953"/>
    <lineage>
        <taxon>Bacteria</taxon>
        <taxon>Pseudomonadati</taxon>
        <taxon>Balneolota</taxon>
        <taxon>Balneolia</taxon>
        <taxon>Balneolales</taxon>
        <taxon>Cyclonatronaceae</taxon>
        <taxon>Natronogracilivirga</taxon>
    </lineage>
</organism>
<reference evidence="2" key="1">
    <citation type="submission" date="2021-02" db="EMBL/GenBank/DDBJ databases">
        <title>Natronogracilivirga saccharolytica gen. nov. sp. nov. a new anaerobic, haloalkiliphilic carbohydrate-fermenting bacterium from soda lake and proposing of Cyclonatronumiaceae fam. nov. in the phylum Balneolaeota.</title>
        <authorList>
            <person name="Zhilina T.N."/>
            <person name="Sorokin D.Y."/>
            <person name="Zavarzina D.G."/>
            <person name="Toshchakov S.V."/>
            <person name="Kublanov I.V."/>
        </authorList>
    </citation>
    <scope>NUCLEOTIDE SEQUENCE</scope>
    <source>
        <strain evidence="2">Z-1702</strain>
    </source>
</reference>
<name>A0A8J7UUF4_9BACT</name>
<sequence length="91" mass="10533">MTREVQLFKKKERRSLAEAADFLRQLADKVEKGNVLLKQGTDEVNVELPANVMLDVEFEHEQKPKKGLRHKLEIELKWYEGDDESGPLELG</sequence>
<gene>
    <name evidence="2" type="ORF">NATSA_01800</name>
</gene>
<evidence type="ECO:0000313" key="2">
    <source>
        <dbReference type="EMBL" id="MBP3191386.1"/>
    </source>
</evidence>
<evidence type="ECO:0000313" key="3">
    <source>
        <dbReference type="Proteomes" id="UP000673975"/>
    </source>
</evidence>
<dbReference type="RefSeq" id="WP_210509837.1">
    <property type="nucleotide sequence ID" value="NZ_JAFIDN010000001.1"/>
</dbReference>
<protein>
    <submittedName>
        <fullName evidence="2">Amphi-Trp domain-containing protein</fullName>
    </submittedName>
</protein>